<keyword evidence="2" id="KW-1185">Reference proteome</keyword>
<accession>A0ACB9JGU3</accession>
<evidence type="ECO:0000313" key="1">
    <source>
        <dbReference type="EMBL" id="KAI3819728.1"/>
    </source>
</evidence>
<dbReference type="EMBL" id="CM042021">
    <property type="protein sequence ID" value="KAI3819728.1"/>
    <property type="molecule type" value="Genomic_DNA"/>
</dbReference>
<reference evidence="2" key="1">
    <citation type="journal article" date="2022" name="Mol. Ecol. Resour.">
        <title>The genomes of chicory, endive, great burdock and yacon provide insights into Asteraceae palaeo-polyploidization history and plant inulin production.</title>
        <authorList>
            <person name="Fan W."/>
            <person name="Wang S."/>
            <person name="Wang H."/>
            <person name="Wang A."/>
            <person name="Jiang F."/>
            <person name="Liu H."/>
            <person name="Zhao H."/>
            <person name="Xu D."/>
            <person name="Zhang Y."/>
        </authorList>
    </citation>
    <scope>NUCLEOTIDE SEQUENCE [LARGE SCALE GENOMIC DNA]</scope>
    <source>
        <strain evidence="2">cv. Yunnan</strain>
    </source>
</reference>
<protein>
    <submittedName>
        <fullName evidence="1">Uncharacterized protein</fullName>
    </submittedName>
</protein>
<organism evidence="1 2">
    <name type="scientific">Smallanthus sonchifolius</name>
    <dbReference type="NCBI Taxonomy" id="185202"/>
    <lineage>
        <taxon>Eukaryota</taxon>
        <taxon>Viridiplantae</taxon>
        <taxon>Streptophyta</taxon>
        <taxon>Embryophyta</taxon>
        <taxon>Tracheophyta</taxon>
        <taxon>Spermatophyta</taxon>
        <taxon>Magnoliopsida</taxon>
        <taxon>eudicotyledons</taxon>
        <taxon>Gunneridae</taxon>
        <taxon>Pentapetalae</taxon>
        <taxon>asterids</taxon>
        <taxon>campanulids</taxon>
        <taxon>Asterales</taxon>
        <taxon>Asteraceae</taxon>
        <taxon>Asteroideae</taxon>
        <taxon>Heliantheae alliance</taxon>
        <taxon>Millerieae</taxon>
        <taxon>Smallanthus</taxon>
    </lineage>
</organism>
<reference evidence="1 2" key="2">
    <citation type="journal article" date="2022" name="Mol. Ecol. Resour.">
        <title>The genomes of chicory, endive, great burdock and yacon provide insights into Asteraceae paleo-polyploidization history and plant inulin production.</title>
        <authorList>
            <person name="Fan W."/>
            <person name="Wang S."/>
            <person name="Wang H."/>
            <person name="Wang A."/>
            <person name="Jiang F."/>
            <person name="Liu H."/>
            <person name="Zhao H."/>
            <person name="Xu D."/>
            <person name="Zhang Y."/>
        </authorList>
    </citation>
    <scope>NUCLEOTIDE SEQUENCE [LARGE SCALE GENOMIC DNA]</scope>
    <source>
        <strain evidence="2">cv. Yunnan</strain>
        <tissue evidence="1">Leaves</tissue>
    </source>
</reference>
<comment type="caution">
    <text evidence="1">The sequence shown here is derived from an EMBL/GenBank/DDBJ whole genome shotgun (WGS) entry which is preliminary data.</text>
</comment>
<dbReference type="Proteomes" id="UP001056120">
    <property type="component" value="Linkage Group LG04"/>
</dbReference>
<sequence length="114" mass="12761">MIHSYSKSSCDHFEVHNEEEIEEPVNDNVPSPPQQQQQQQQDDETSSSDSDQNVDVILHSGEASENESTESDGDFGPNHDAQLSKVNISAVAFPLIPSLNSKTFWDFRVTFHSL</sequence>
<proteinExistence type="predicted"/>
<name>A0ACB9JGU3_9ASTR</name>
<evidence type="ECO:0000313" key="2">
    <source>
        <dbReference type="Proteomes" id="UP001056120"/>
    </source>
</evidence>
<gene>
    <name evidence="1" type="ORF">L1987_13576</name>
</gene>